<dbReference type="Pfam" id="PF00076">
    <property type="entry name" value="RRM_1"/>
    <property type="match status" value="3"/>
</dbReference>
<feature type="compositionally biased region" description="Acidic residues" evidence="2">
    <location>
        <begin position="638"/>
        <end position="670"/>
    </location>
</feature>
<feature type="compositionally biased region" description="Pro residues" evidence="2">
    <location>
        <begin position="1097"/>
        <end position="1113"/>
    </location>
</feature>
<keyword evidence="5" id="KW-1185">Reference proteome</keyword>
<dbReference type="InterPro" id="IPR035979">
    <property type="entry name" value="RBD_domain_sf"/>
</dbReference>
<dbReference type="InterPro" id="IPR040233">
    <property type="entry name" value="CCD97-like_C"/>
</dbReference>
<reference evidence="4" key="1">
    <citation type="journal article" date="2022" name="bioRxiv">
        <title>Genomics of Preaxostyla Flagellates Illuminates Evolutionary Transitions and the Path Towards Mitochondrial Loss.</title>
        <authorList>
            <person name="Novak L.V.F."/>
            <person name="Treitli S.C."/>
            <person name="Pyrih J."/>
            <person name="Halakuc P."/>
            <person name="Pipaliya S.V."/>
            <person name="Vacek V."/>
            <person name="Brzon O."/>
            <person name="Soukal P."/>
            <person name="Eme L."/>
            <person name="Dacks J.B."/>
            <person name="Karnkowska A."/>
            <person name="Elias M."/>
            <person name="Hampl V."/>
        </authorList>
    </citation>
    <scope>NUCLEOTIDE SEQUENCE</scope>
    <source>
        <strain evidence="4">RCP-MX</strain>
    </source>
</reference>
<feature type="compositionally biased region" description="Pro residues" evidence="2">
    <location>
        <begin position="226"/>
        <end position="241"/>
    </location>
</feature>
<dbReference type="PANTHER" id="PTHR15241:SF304">
    <property type="entry name" value="RRM DOMAIN-CONTAINING PROTEIN"/>
    <property type="match status" value="1"/>
</dbReference>
<feature type="domain" description="RRM" evidence="3">
    <location>
        <begin position="15"/>
        <end position="94"/>
    </location>
</feature>
<keyword evidence="1" id="KW-0694">RNA-binding</keyword>
<feature type="compositionally biased region" description="Pro residues" evidence="2">
    <location>
        <begin position="897"/>
        <end position="925"/>
    </location>
</feature>
<dbReference type="InterPro" id="IPR000504">
    <property type="entry name" value="RRM_dom"/>
</dbReference>
<dbReference type="PANTHER" id="PTHR15241">
    <property type="entry name" value="TRANSFORMER-2-RELATED"/>
    <property type="match status" value="1"/>
</dbReference>
<feature type="compositionally biased region" description="Basic and acidic residues" evidence="2">
    <location>
        <begin position="242"/>
        <end position="272"/>
    </location>
</feature>
<evidence type="ECO:0000256" key="2">
    <source>
        <dbReference type="SAM" id="MobiDB-lite"/>
    </source>
</evidence>
<comment type="caution">
    <text evidence="4">The sequence shown here is derived from an EMBL/GenBank/DDBJ whole genome shotgun (WGS) entry which is preliminary data.</text>
</comment>
<evidence type="ECO:0000313" key="4">
    <source>
        <dbReference type="EMBL" id="KAJ4460782.1"/>
    </source>
</evidence>
<organism evidence="4 5">
    <name type="scientific">Paratrimastix pyriformis</name>
    <dbReference type="NCBI Taxonomy" id="342808"/>
    <lineage>
        <taxon>Eukaryota</taxon>
        <taxon>Metamonada</taxon>
        <taxon>Preaxostyla</taxon>
        <taxon>Paratrimastigidae</taxon>
        <taxon>Paratrimastix</taxon>
    </lineage>
</organism>
<feature type="compositionally biased region" description="Basic and acidic residues" evidence="2">
    <location>
        <begin position="677"/>
        <end position="698"/>
    </location>
</feature>
<gene>
    <name evidence="4" type="ORF">PAPYR_3030</name>
</gene>
<feature type="domain" description="RRM" evidence="3">
    <location>
        <begin position="408"/>
        <end position="481"/>
    </location>
</feature>
<feature type="compositionally biased region" description="Acidic residues" evidence="2">
    <location>
        <begin position="1068"/>
        <end position="1079"/>
    </location>
</feature>
<feature type="region of interest" description="Disordered" evidence="2">
    <location>
        <begin position="348"/>
        <end position="387"/>
    </location>
</feature>
<feature type="compositionally biased region" description="Polar residues" evidence="2">
    <location>
        <begin position="583"/>
        <end position="598"/>
    </location>
</feature>
<feature type="compositionally biased region" description="Basic and acidic residues" evidence="2">
    <location>
        <begin position="374"/>
        <end position="386"/>
    </location>
</feature>
<evidence type="ECO:0000313" key="5">
    <source>
        <dbReference type="Proteomes" id="UP001141327"/>
    </source>
</evidence>
<feature type="compositionally biased region" description="Pro residues" evidence="2">
    <location>
        <begin position="176"/>
        <end position="201"/>
    </location>
</feature>
<feature type="region of interest" description="Disordered" evidence="2">
    <location>
        <begin position="222"/>
        <end position="272"/>
    </location>
</feature>
<feature type="compositionally biased region" description="Low complexity" evidence="2">
    <location>
        <begin position="1114"/>
        <end position="1125"/>
    </location>
</feature>
<dbReference type="Proteomes" id="UP001141327">
    <property type="component" value="Unassembled WGS sequence"/>
</dbReference>
<name>A0ABQ8UNL8_9EUKA</name>
<dbReference type="Gene3D" id="3.30.70.330">
    <property type="match status" value="3"/>
</dbReference>
<feature type="region of interest" description="Disordered" evidence="2">
    <location>
        <begin position="959"/>
        <end position="1025"/>
    </location>
</feature>
<sequence length="1155" mass="126122">MAGRPPPPFEETEDKTRLFLSVPKTMTEQQLADLFAPWGKYESVRIILEHSTGQSKGIAFVQYNTTNDAANAKQRLEEKIQKENLPYRVSYAQPKRPPRPTNPAGSSDPYAAGPRGGDPYAPRDPYGRDPYGRDPYAAPDPYTPDPYARPPTDPYARGPYGQPDPYAQDPYRRPDAPPPPPGRMPPPGQMPLPGSYPPPMPGGAADPQGYYGQLLAAALSALGHPSPLPPGGYPPPPYPPPYDDREPRDRVRGRDWDWGRRPDEDRTDRREVPGWGLTPRKRLFYSCSRDMPEEDVRAVFGKYPGLVSVELKRDHADGRSRGFGFVEYELLETATRVRAEMEQPGAPVRCTFAEPRPGEDGFEESARARRPRVRSPERRSDDRFSQDELAATMYGSTRGIDPNLPEGSRLFISIQGRVPVSLLQRVFAPYGEIQYITLQTGKNFGYVKFASAESARAAQRALNETPLPEAGYNLRVTPAERQIPGAGRMSNNPFLLPTSNLTKEQQRIRNRRFRKLQELAASGFFSDHEMRLRAPTLYHQFVGAYHEEKRQPMFSRDKPLSERLLETYDLAEAETTRLREAGSLTQPLRESEPTNTTPRSPPAPQAPSMGGIGLPSREDLAGRVPADSPTAVMRHADEDEDAGDEETGDEEAEAEEDEEDEEDEDAEDAEGPVLTEEDLRRMERLSRQEAEEAAFSEHESDEDEFVGETHRRQRPPAHERHPPPPALLAESDLEARRAQRRQTQAHHTSQPPTMIVTSSVTRASAPAGVPLGQLFGNPEEEGDDAAMHIDTAASSVSRAPIVLPTASRASRIAIHLGGSTVAKQPQEAHPATRGAATLALPTSVAPPVPRAPPGSGLSAVFEGDPSQPSQRPHFGCLAPPVPTEFHRRDLAQAPVTGPIPPRPAPPPRAPSPPRDIVPPAQPFAPPTALASALLQASAAYRAVRYSATTAEVTLSADLAVGGANFPPPPPARPSFLSTAAAPASPSLATPQQPAPPQKTAGGGGVGEEEGTEERDRVPELTPEQDQALRASFLRAMRMRFLQGEDMGWVDYAQIDSDERLDDIKQEQADAEDQFFDAEEEHTATPSPAPAPQEDNFHPPPTRPKARLPPPPSFAPAELPSAEALAIGEETARILEEAPAPGSEVGGSAAAMEPDC</sequence>
<dbReference type="PROSITE" id="PS50102">
    <property type="entry name" value="RRM"/>
    <property type="match status" value="3"/>
</dbReference>
<evidence type="ECO:0000256" key="1">
    <source>
        <dbReference type="PROSITE-ProRule" id="PRU00176"/>
    </source>
</evidence>
<dbReference type="SMART" id="SM00360">
    <property type="entry name" value="RRM"/>
    <property type="match status" value="3"/>
</dbReference>
<feature type="compositionally biased region" description="Low complexity" evidence="2">
    <location>
        <begin position="976"/>
        <end position="991"/>
    </location>
</feature>
<feature type="region of interest" description="Disordered" evidence="2">
    <location>
        <begin position="1060"/>
        <end position="1155"/>
    </location>
</feature>
<protein>
    <recommendedName>
        <fullName evidence="3">RRM domain-containing protein</fullName>
    </recommendedName>
</protein>
<dbReference type="Pfam" id="PF09747">
    <property type="entry name" value="CCD97-like_C"/>
    <property type="match status" value="2"/>
</dbReference>
<feature type="compositionally biased region" description="Basic and acidic residues" evidence="2">
    <location>
        <begin position="356"/>
        <end position="367"/>
    </location>
</feature>
<proteinExistence type="predicted"/>
<dbReference type="SUPFAM" id="SSF54928">
    <property type="entry name" value="RNA-binding domain, RBD"/>
    <property type="match status" value="2"/>
</dbReference>
<feature type="domain" description="RRM" evidence="3">
    <location>
        <begin position="281"/>
        <end position="355"/>
    </location>
</feature>
<dbReference type="InterPro" id="IPR012677">
    <property type="entry name" value="Nucleotide-bd_a/b_plait_sf"/>
</dbReference>
<evidence type="ECO:0000259" key="3">
    <source>
        <dbReference type="PROSITE" id="PS50102"/>
    </source>
</evidence>
<feature type="compositionally biased region" description="Pro residues" evidence="2">
    <location>
        <begin position="141"/>
        <end position="153"/>
    </location>
</feature>
<feature type="region of interest" description="Disordered" evidence="2">
    <location>
        <begin position="820"/>
        <end position="925"/>
    </location>
</feature>
<dbReference type="EMBL" id="JAPMOS010000011">
    <property type="protein sequence ID" value="KAJ4460782.1"/>
    <property type="molecule type" value="Genomic_DNA"/>
</dbReference>
<feature type="region of interest" description="Disordered" evidence="2">
    <location>
        <begin position="574"/>
        <end position="754"/>
    </location>
</feature>
<dbReference type="CDD" id="cd00590">
    <property type="entry name" value="RRM_SF"/>
    <property type="match status" value="1"/>
</dbReference>
<feature type="region of interest" description="Disordered" evidence="2">
    <location>
        <begin position="78"/>
        <end position="209"/>
    </location>
</feature>
<accession>A0ABQ8UNL8</accession>